<proteinExistence type="predicted"/>
<organism evidence="2 3">
    <name type="scientific">Adineta ricciae</name>
    <name type="common">Rotifer</name>
    <dbReference type="NCBI Taxonomy" id="249248"/>
    <lineage>
        <taxon>Eukaryota</taxon>
        <taxon>Metazoa</taxon>
        <taxon>Spiralia</taxon>
        <taxon>Gnathifera</taxon>
        <taxon>Rotifera</taxon>
        <taxon>Eurotatoria</taxon>
        <taxon>Bdelloidea</taxon>
        <taxon>Adinetida</taxon>
        <taxon>Adinetidae</taxon>
        <taxon>Adineta</taxon>
    </lineage>
</organism>
<name>A0A815S913_ADIRI</name>
<evidence type="ECO:0000256" key="1">
    <source>
        <dbReference type="SAM" id="MobiDB-lite"/>
    </source>
</evidence>
<dbReference type="OrthoDB" id="10032755at2759"/>
<evidence type="ECO:0000313" key="2">
    <source>
        <dbReference type="EMBL" id="CAF1487806.1"/>
    </source>
</evidence>
<gene>
    <name evidence="2" type="ORF">EDS130_LOCUS41828</name>
</gene>
<sequence>MQRSQRIINAPIKFSPSQPHLYSQENCLLRFEDNNELLIVKCSSINSIVDDRGILGARAKRRYAVIEAKDEIDDRQSDDDLNDSDARNDMPKQSLSTVRKRKLSASVVQQMDENLDIDSLSIESGVFTKKRRRSLENLMHSNVSPNACDKENQTLEARVVYQTIDDMNRIILQNLEKKFAMFSKKLNQLIPNAVHQHLDSYREKDESFPSKLMYEGQNLLEIRGRDIYDYGRKILKTLYTSQELGSCILPPARNHLARPALDPVRFNIFHEAVRIKYKLSFLHYDNCYTKLIRPRMCDFLIDERKRQSKAAKQQAISDREQDIRND</sequence>
<feature type="region of interest" description="Disordered" evidence="1">
    <location>
        <begin position="74"/>
        <end position="95"/>
    </location>
</feature>
<comment type="caution">
    <text evidence="2">The sequence shown here is derived from an EMBL/GenBank/DDBJ whole genome shotgun (WGS) entry which is preliminary data.</text>
</comment>
<dbReference type="AlphaFoldDB" id="A0A815S913"/>
<protein>
    <submittedName>
        <fullName evidence="2">Uncharacterized protein</fullName>
    </submittedName>
</protein>
<dbReference type="Proteomes" id="UP000663852">
    <property type="component" value="Unassembled WGS sequence"/>
</dbReference>
<evidence type="ECO:0000313" key="3">
    <source>
        <dbReference type="Proteomes" id="UP000663852"/>
    </source>
</evidence>
<dbReference type="EMBL" id="CAJNOJ010000572">
    <property type="protein sequence ID" value="CAF1487806.1"/>
    <property type="molecule type" value="Genomic_DNA"/>
</dbReference>
<accession>A0A815S913</accession>
<reference evidence="2" key="1">
    <citation type="submission" date="2021-02" db="EMBL/GenBank/DDBJ databases">
        <authorList>
            <person name="Nowell W R."/>
        </authorList>
    </citation>
    <scope>NUCLEOTIDE SEQUENCE</scope>
</reference>